<reference evidence="12 13" key="1">
    <citation type="submission" date="2024-09" db="EMBL/GenBank/DDBJ databases">
        <authorList>
            <person name="Sun Q."/>
            <person name="Mori K."/>
        </authorList>
    </citation>
    <scope>NUCLEOTIDE SEQUENCE [LARGE SCALE GENOMIC DNA]</scope>
    <source>
        <strain evidence="12 13">ATCC 51285</strain>
    </source>
</reference>
<proteinExistence type="inferred from homology"/>
<comment type="similarity">
    <text evidence="3">Belongs to the binding-protein-dependent transport system permease family. HisMQ subfamily.</text>
</comment>
<dbReference type="Gene3D" id="1.10.3720.10">
    <property type="entry name" value="MetI-like"/>
    <property type="match status" value="1"/>
</dbReference>
<dbReference type="PANTHER" id="PTHR30614:SF20">
    <property type="entry name" value="GLUTAMINE TRANSPORT SYSTEM PERMEASE PROTEIN GLNP"/>
    <property type="match status" value="1"/>
</dbReference>
<name>A0ABV5ZIZ9_9GAMM</name>
<dbReference type="CDD" id="cd06261">
    <property type="entry name" value="TM_PBP2"/>
    <property type="match status" value="1"/>
</dbReference>
<evidence type="ECO:0000256" key="2">
    <source>
        <dbReference type="ARBA" id="ARBA00004429"/>
    </source>
</evidence>
<keyword evidence="13" id="KW-1185">Reference proteome</keyword>
<evidence type="ECO:0000259" key="11">
    <source>
        <dbReference type="PROSITE" id="PS50928"/>
    </source>
</evidence>
<gene>
    <name evidence="12" type="ORF">ACFFLH_16865</name>
</gene>
<dbReference type="EMBL" id="JBHLZN010000008">
    <property type="protein sequence ID" value="MFB9888089.1"/>
    <property type="molecule type" value="Genomic_DNA"/>
</dbReference>
<comment type="caution">
    <text evidence="12">The sequence shown here is derived from an EMBL/GenBank/DDBJ whole genome shotgun (WGS) entry which is preliminary data.</text>
</comment>
<evidence type="ECO:0000256" key="1">
    <source>
        <dbReference type="ARBA" id="ARBA00003159"/>
    </source>
</evidence>
<evidence type="ECO:0000256" key="6">
    <source>
        <dbReference type="ARBA" id="ARBA00022692"/>
    </source>
</evidence>
<feature type="transmembrane region" description="Helical" evidence="10">
    <location>
        <begin position="117"/>
        <end position="140"/>
    </location>
</feature>
<evidence type="ECO:0000256" key="3">
    <source>
        <dbReference type="ARBA" id="ARBA00010072"/>
    </source>
</evidence>
<evidence type="ECO:0000256" key="4">
    <source>
        <dbReference type="ARBA" id="ARBA00022448"/>
    </source>
</evidence>
<feature type="transmembrane region" description="Helical" evidence="10">
    <location>
        <begin position="7"/>
        <end position="27"/>
    </location>
</feature>
<evidence type="ECO:0000256" key="5">
    <source>
        <dbReference type="ARBA" id="ARBA00022475"/>
    </source>
</evidence>
<dbReference type="PROSITE" id="PS50928">
    <property type="entry name" value="ABC_TM1"/>
    <property type="match status" value="1"/>
</dbReference>
<comment type="function">
    <text evidence="1">Part of the binding-protein-dependent transport system for glutamine; probably responsible for the translocation of the substrate across the membrane.</text>
</comment>
<dbReference type="NCBIfam" id="TIGR01726">
    <property type="entry name" value="HEQRo_perm_3TM"/>
    <property type="match status" value="1"/>
</dbReference>
<dbReference type="InterPro" id="IPR043429">
    <property type="entry name" value="ArtM/GltK/GlnP/TcyL/YhdX-like"/>
</dbReference>
<comment type="subcellular location">
    <subcellularLocation>
        <location evidence="2">Cell inner membrane</location>
        <topology evidence="2">Multi-pass membrane protein</topology>
    </subcellularLocation>
</comment>
<keyword evidence="9 10" id="KW-0472">Membrane</keyword>
<keyword evidence="8 10" id="KW-1133">Transmembrane helix</keyword>
<accession>A0ABV5ZIZ9</accession>
<dbReference type="RefSeq" id="WP_376836992.1">
    <property type="nucleotide sequence ID" value="NZ_JBHLZN010000008.1"/>
</dbReference>
<organism evidence="12 13">
    <name type="scientific">Balneatrix alpica</name>
    <dbReference type="NCBI Taxonomy" id="75684"/>
    <lineage>
        <taxon>Bacteria</taxon>
        <taxon>Pseudomonadati</taxon>
        <taxon>Pseudomonadota</taxon>
        <taxon>Gammaproteobacteria</taxon>
        <taxon>Oceanospirillales</taxon>
        <taxon>Balneatrichaceae</taxon>
        <taxon>Balneatrix</taxon>
    </lineage>
</organism>
<feature type="non-terminal residue" evidence="12">
    <location>
        <position position="172"/>
    </location>
</feature>
<evidence type="ECO:0000256" key="7">
    <source>
        <dbReference type="ARBA" id="ARBA00022970"/>
    </source>
</evidence>
<dbReference type="InterPro" id="IPR010065">
    <property type="entry name" value="AA_ABC_transptr_permease_3TM"/>
</dbReference>
<protein>
    <submittedName>
        <fullName evidence="12">ABC transporter permease subunit</fullName>
    </submittedName>
</protein>
<sequence>MQTPNRLLWNGVFVVILLLFGYATYLASKGIDYTWRWERVLPYIINTEPSSIRSPFDGTARVSENGKVLTIEADSGDEPFVVQKFTELRVSSGDLIFEGDVIAAQGDWRIGPITEGMIMTLKISVVSLIFAVILGLFIGLGRIARNPAIRNLSITYIEIIRGTPLLVQIFIF</sequence>
<keyword evidence="5" id="KW-1003">Cell membrane</keyword>
<evidence type="ECO:0000256" key="9">
    <source>
        <dbReference type="ARBA" id="ARBA00023136"/>
    </source>
</evidence>
<feature type="domain" description="ABC transmembrane type-1" evidence="11">
    <location>
        <begin position="117"/>
        <end position="172"/>
    </location>
</feature>
<dbReference type="PANTHER" id="PTHR30614">
    <property type="entry name" value="MEMBRANE COMPONENT OF AMINO ACID ABC TRANSPORTER"/>
    <property type="match status" value="1"/>
</dbReference>
<dbReference type="Proteomes" id="UP001589628">
    <property type="component" value="Unassembled WGS sequence"/>
</dbReference>
<keyword evidence="7" id="KW-0029">Amino-acid transport</keyword>
<evidence type="ECO:0000313" key="12">
    <source>
        <dbReference type="EMBL" id="MFB9888089.1"/>
    </source>
</evidence>
<keyword evidence="6 10" id="KW-0812">Transmembrane</keyword>
<dbReference type="InterPro" id="IPR035906">
    <property type="entry name" value="MetI-like_sf"/>
</dbReference>
<dbReference type="SUPFAM" id="SSF161098">
    <property type="entry name" value="MetI-like"/>
    <property type="match status" value="1"/>
</dbReference>
<evidence type="ECO:0000313" key="13">
    <source>
        <dbReference type="Proteomes" id="UP001589628"/>
    </source>
</evidence>
<evidence type="ECO:0000256" key="8">
    <source>
        <dbReference type="ARBA" id="ARBA00022989"/>
    </source>
</evidence>
<dbReference type="InterPro" id="IPR000515">
    <property type="entry name" value="MetI-like"/>
</dbReference>
<keyword evidence="4" id="KW-0813">Transport</keyword>
<evidence type="ECO:0000256" key="10">
    <source>
        <dbReference type="SAM" id="Phobius"/>
    </source>
</evidence>